<sequence>MTRTQWRRHQRQKKWALQAVPNTGDNKIKQVAEIAKRPVKERMSAPMAVVKKEKSVEGEHLEADDFLDS</sequence>
<evidence type="ECO:0000256" key="1">
    <source>
        <dbReference type="SAM" id="MobiDB-lite"/>
    </source>
</evidence>
<reference evidence="2 3" key="1">
    <citation type="journal article" date="2018" name="Front. Plant Sci.">
        <title>Red Clover (Trifolium pratense) and Zigzag Clover (T. medium) - A Picture of Genomic Similarities and Differences.</title>
        <authorList>
            <person name="Dluhosova J."/>
            <person name="Istvanek J."/>
            <person name="Nedelnik J."/>
            <person name="Repkova J."/>
        </authorList>
    </citation>
    <scope>NUCLEOTIDE SEQUENCE [LARGE SCALE GENOMIC DNA]</scope>
    <source>
        <strain evidence="3">cv. 10/8</strain>
        <tissue evidence="2">Leaf</tissue>
    </source>
</reference>
<evidence type="ECO:0000313" key="3">
    <source>
        <dbReference type="Proteomes" id="UP000265520"/>
    </source>
</evidence>
<organism evidence="2 3">
    <name type="scientific">Trifolium medium</name>
    <dbReference type="NCBI Taxonomy" id="97028"/>
    <lineage>
        <taxon>Eukaryota</taxon>
        <taxon>Viridiplantae</taxon>
        <taxon>Streptophyta</taxon>
        <taxon>Embryophyta</taxon>
        <taxon>Tracheophyta</taxon>
        <taxon>Spermatophyta</taxon>
        <taxon>Magnoliopsida</taxon>
        <taxon>eudicotyledons</taxon>
        <taxon>Gunneridae</taxon>
        <taxon>Pentapetalae</taxon>
        <taxon>rosids</taxon>
        <taxon>fabids</taxon>
        <taxon>Fabales</taxon>
        <taxon>Fabaceae</taxon>
        <taxon>Papilionoideae</taxon>
        <taxon>50 kb inversion clade</taxon>
        <taxon>NPAAA clade</taxon>
        <taxon>Hologalegina</taxon>
        <taxon>IRL clade</taxon>
        <taxon>Trifolieae</taxon>
        <taxon>Trifolium</taxon>
    </lineage>
</organism>
<comment type="caution">
    <text evidence="2">The sequence shown here is derived from an EMBL/GenBank/DDBJ whole genome shotgun (WGS) entry which is preliminary data.</text>
</comment>
<dbReference type="EMBL" id="LXQA010749278">
    <property type="protein sequence ID" value="MCI69098.1"/>
    <property type="molecule type" value="Genomic_DNA"/>
</dbReference>
<protein>
    <submittedName>
        <fullName evidence="2">Uncharacterized protein</fullName>
    </submittedName>
</protein>
<keyword evidence="3" id="KW-1185">Reference proteome</keyword>
<dbReference type="Proteomes" id="UP000265520">
    <property type="component" value="Unassembled WGS sequence"/>
</dbReference>
<dbReference type="AlphaFoldDB" id="A0A392U7N5"/>
<proteinExistence type="predicted"/>
<feature type="compositionally biased region" description="Basic and acidic residues" evidence="1">
    <location>
        <begin position="50"/>
        <end position="63"/>
    </location>
</feature>
<feature type="non-terminal residue" evidence="2">
    <location>
        <position position="69"/>
    </location>
</feature>
<evidence type="ECO:0000313" key="2">
    <source>
        <dbReference type="EMBL" id="MCI69098.1"/>
    </source>
</evidence>
<accession>A0A392U7N5</accession>
<feature type="region of interest" description="Disordered" evidence="1">
    <location>
        <begin position="50"/>
        <end position="69"/>
    </location>
</feature>
<name>A0A392U7N5_9FABA</name>